<keyword evidence="5 8" id="KW-0464">Manganese</keyword>
<comment type="cofactor">
    <cofactor evidence="10">
        <name>NAD(+)</name>
        <dbReference type="ChEBI" id="CHEBI:57540"/>
    </cofactor>
    <text evidence="10">Binds 1 NAD(+) per subunit.</text>
</comment>
<dbReference type="Proteomes" id="UP000198362">
    <property type="component" value="Unassembled WGS sequence"/>
</dbReference>
<dbReference type="EMBL" id="FZPH01000004">
    <property type="protein sequence ID" value="SNT28452.1"/>
    <property type="molecule type" value="Genomic_DNA"/>
</dbReference>
<feature type="binding site" evidence="7">
    <location>
        <position position="89"/>
    </location>
    <ligand>
        <name>substrate</name>
    </ligand>
</feature>
<dbReference type="PRINTS" id="PR00732">
    <property type="entry name" value="GLHYDRLASE4"/>
</dbReference>
<dbReference type="Gene3D" id="3.40.50.720">
    <property type="entry name" value="NAD(P)-binding Rossmann-like Domain"/>
    <property type="match status" value="1"/>
</dbReference>
<dbReference type="GO" id="GO:0005975">
    <property type="term" value="P:carbohydrate metabolic process"/>
    <property type="evidence" value="ECO:0007669"/>
    <property type="project" value="InterPro"/>
</dbReference>
<comment type="similarity">
    <text evidence="1 10">Belongs to the glycosyl hydrolase 4 family.</text>
</comment>
<feature type="binding site" evidence="7">
    <location>
        <position position="143"/>
    </location>
    <ligand>
        <name>substrate</name>
    </ligand>
</feature>
<sequence>MKLLLVGVGVTTPLVLGSLVARWESLSLEHICLYDVSPDRTRSLAALIAFVQDAHPYARITMTSELRVAEAAAPDCCVVSIRPGLEQGRVADELRAKALGYLANETVGAAGLAFACRALPAAEALVQRIEAANPDCVFVNFTNPAGIVTAGLARRPGRTVYGVCSSAEKSARALGMPGRVLAYGLNHLSWVYAIERDGVDELPLVLADDALLEIAQPWFPPSVPRGYRALANEYLYYYDLHARAMAAQRAATSTRAEVVERLNASCRAELKAAGADSKLAYSAYTAYLARRKRSYMAGAFESGGDQVLNDDDGYSGPAIRVIEGAVLGRERFVTAITANDVAPHLPAGIGIECTVAFQDRRVRKIVPTSLAPRATSLIKQIAAYEAMVLEALTTAHVDGLVAALELHPLTPDTDTNASFVARTVAAWPEVFASWSRG</sequence>
<evidence type="ECO:0000256" key="7">
    <source>
        <dbReference type="PIRSR" id="PIRSR601088-2"/>
    </source>
</evidence>
<dbReference type="InterPro" id="IPR015955">
    <property type="entry name" value="Lactate_DH/Glyco_Ohase_4_C"/>
</dbReference>
<accession>A0A239LET7</accession>
<keyword evidence="13" id="KW-1185">Reference proteome</keyword>
<evidence type="ECO:0000256" key="8">
    <source>
        <dbReference type="PIRSR" id="PIRSR601088-3"/>
    </source>
</evidence>
<dbReference type="SUPFAM" id="SSF51735">
    <property type="entry name" value="NAD(P)-binding Rossmann-fold domains"/>
    <property type="match status" value="1"/>
</dbReference>
<evidence type="ECO:0000256" key="6">
    <source>
        <dbReference type="ARBA" id="ARBA00023295"/>
    </source>
</evidence>
<organism evidence="12 13">
    <name type="scientific">Asanoa hainanensis</name>
    <dbReference type="NCBI Taxonomy" id="560556"/>
    <lineage>
        <taxon>Bacteria</taxon>
        <taxon>Bacillati</taxon>
        <taxon>Actinomycetota</taxon>
        <taxon>Actinomycetes</taxon>
        <taxon>Micromonosporales</taxon>
        <taxon>Micromonosporaceae</taxon>
        <taxon>Asanoa</taxon>
    </lineage>
</organism>
<dbReference type="RefSeq" id="WP_179266147.1">
    <property type="nucleotide sequence ID" value="NZ_FZPH01000004.1"/>
</dbReference>
<dbReference type="SUPFAM" id="SSF56327">
    <property type="entry name" value="LDH C-terminal domain-like"/>
    <property type="match status" value="1"/>
</dbReference>
<feature type="domain" description="Glycosyl hydrolase family 4 C-terminal" evidence="11">
    <location>
        <begin position="183"/>
        <end position="410"/>
    </location>
</feature>
<evidence type="ECO:0000256" key="10">
    <source>
        <dbReference type="RuleBase" id="RU361152"/>
    </source>
</evidence>
<keyword evidence="6 10" id="KW-0326">Glycosidase</keyword>
<dbReference type="InterPro" id="IPR001088">
    <property type="entry name" value="Glyco_hydro_4"/>
</dbReference>
<evidence type="ECO:0000256" key="9">
    <source>
        <dbReference type="PIRSR" id="PIRSR601088-4"/>
    </source>
</evidence>
<keyword evidence="8" id="KW-0170">Cobalt</keyword>
<feature type="binding site" evidence="8">
    <location>
        <position position="187"/>
    </location>
    <ligand>
        <name>Mn(2+)</name>
        <dbReference type="ChEBI" id="CHEBI:29035"/>
    </ligand>
</feature>
<keyword evidence="8" id="KW-0408">Iron</keyword>
<evidence type="ECO:0000313" key="13">
    <source>
        <dbReference type="Proteomes" id="UP000198362"/>
    </source>
</evidence>
<dbReference type="PANTHER" id="PTHR32092">
    <property type="entry name" value="6-PHOSPHO-BETA-GLUCOSIDASE-RELATED"/>
    <property type="match status" value="1"/>
</dbReference>
<keyword evidence="3 10" id="KW-0378">Hydrolase</keyword>
<dbReference type="Pfam" id="PF11975">
    <property type="entry name" value="Glyco_hydro_4C"/>
    <property type="match status" value="1"/>
</dbReference>
<name>A0A239LET7_9ACTN</name>
<keyword evidence="4 10" id="KW-0520">NAD</keyword>
<keyword evidence="8" id="KW-0533">Nickel</keyword>
<protein>
    <submittedName>
        <fullName evidence="12">6-phospho-beta-glucosidase</fullName>
    </submittedName>
</protein>
<proteinExistence type="inferred from homology"/>
<evidence type="ECO:0000256" key="5">
    <source>
        <dbReference type="ARBA" id="ARBA00023211"/>
    </source>
</evidence>
<dbReference type="InterPro" id="IPR036291">
    <property type="entry name" value="NAD(P)-bd_dom_sf"/>
</dbReference>
<evidence type="ECO:0000259" key="11">
    <source>
        <dbReference type="Pfam" id="PF11975"/>
    </source>
</evidence>
<dbReference type="AlphaFoldDB" id="A0A239LET7"/>
<gene>
    <name evidence="12" type="ORF">SAMN05421812_104236</name>
</gene>
<evidence type="ECO:0000256" key="3">
    <source>
        <dbReference type="ARBA" id="ARBA00022801"/>
    </source>
</evidence>
<dbReference type="GO" id="GO:0016616">
    <property type="term" value="F:oxidoreductase activity, acting on the CH-OH group of donors, NAD or NADP as acceptor"/>
    <property type="evidence" value="ECO:0007669"/>
    <property type="project" value="InterPro"/>
</dbReference>
<dbReference type="Pfam" id="PF02056">
    <property type="entry name" value="Glyco_hydro_4"/>
    <property type="match status" value="1"/>
</dbReference>
<dbReference type="Gene3D" id="3.90.110.10">
    <property type="entry name" value="Lactate dehydrogenase/glycoside hydrolase, family 4, C-terminal"/>
    <property type="match status" value="1"/>
</dbReference>
<evidence type="ECO:0000313" key="12">
    <source>
        <dbReference type="EMBL" id="SNT28452.1"/>
    </source>
</evidence>
<feature type="binding site" evidence="8">
    <location>
        <position position="164"/>
    </location>
    <ligand>
        <name>Mn(2+)</name>
        <dbReference type="ChEBI" id="CHEBI:29035"/>
    </ligand>
</feature>
<dbReference type="GO" id="GO:0004553">
    <property type="term" value="F:hydrolase activity, hydrolyzing O-glycosyl compounds"/>
    <property type="evidence" value="ECO:0007669"/>
    <property type="project" value="InterPro"/>
</dbReference>
<dbReference type="InterPro" id="IPR022616">
    <property type="entry name" value="Glyco_hydro_4_C"/>
</dbReference>
<reference evidence="12 13" key="1">
    <citation type="submission" date="2017-06" db="EMBL/GenBank/DDBJ databases">
        <authorList>
            <person name="Kim H.J."/>
            <person name="Triplett B.A."/>
        </authorList>
    </citation>
    <scope>NUCLEOTIDE SEQUENCE [LARGE SCALE GENOMIC DNA]</scope>
    <source>
        <strain evidence="12 13">CGMCC 4.5593</strain>
    </source>
</reference>
<dbReference type="PANTHER" id="PTHR32092:SF5">
    <property type="entry name" value="6-PHOSPHO-BETA-GLUCOSIDASE"/>
    <property type="match status" value="1"/>
</dbReference>
<keyword evidence="2 8" id="KW-0479">Metal-binding</keyword>
<evidence type="ECO:0000256" key="4">
    <source>
        <dbReference type="ARBA" id="ARBA00023027"/>
    </source>
</evidence>
<feature type="site" description="Increases basicity of active site Tyr" evidence="9">
    <location>
        <position position="105"/>
    </location>
</feature>
<dbReference type="GO" id="GO:0046872">
    <property type="term" value="F:metal ion binding"/>
    <property type="evidence" value="ECO:0007669"/>
    <property type="project" value="UniProtKB-KW"/>
</dbReference>
<evidence type="ECO:0000256" key="1">
    <source>
        <dbReference type="ARBA" id="ARBA00010141"/>
    </source>
</evidence>
<evidence type="ECO:0000256" key="2">
    <source>
        <dbReference type="ARBA" id="ARBA00022723"/>
    </source>
</evidence>